<organism evidence="2 3">
    <name type="scientific">Thermoanaerobacterium thermosaccharolyticum</name>
    <name type="common">Clostridium thermosaccharolyticum</name>
    <dbReference type="NCBI Taxonomy" id="1517"/>
    <lineage>
        <taxon>Bacteria</taxon>
        <taxon>Bacillati</taxon>
        <taxon>Bacillota</taxon>
        <taxon>Clostridia</taxon>
        <taxon>Thermoanaerobacterales</taxon>
        <taxon>Thermoanaerobacteraceae</taxon>
        <taxon>Thermoanaerobacterium</taxon>
    </lineage>
</organism>
<dbReference type="Proteomes" id="UP000214975">
    <property type="component" value="Chromosome"/>
</dbReference>
<dbReference type="PANTHER" id="PTHR36566:SF1">
    <property type="entry name" value="PYRIDINIUM-3,5-BISTHIOCARBOXYLIC ACID MONONUCLEOTIDE NICKEL INSERTION PROTEIN"/>
    <property type="match status" value="1"/>
</dbReference>
<dbReference type="EMBL" id="CP016893">
    <property type="protein sequence ID" value="AST58648.1"/>
    <property type="molecule type" value="Genomic_DNA"/>
</dbReference>
<proteinExistence type="predicted"/>
<evidence type="ECO:0000313" key="2">
    <source>
        <dbReference type="EMBL" id="AST58648.1"/>
    </source>
</evidence>
<dbReference type="RefSeq" id="WP_094397852.1">
    <property type="nucleotide sequence ID" value="NZ_CP016893.1"/>
</dbReference>
<dbReference type="NCBIfam" id="TIGR00299">
    <property type="entry name" value="nickel pincer cofactor biosynthesis protein LarC"/>
    <property type="match status" value="1"/>
</dbReference>
<dbReference type="Pfam" id="PF01969">
    <property type="entry name" value="Ni_insertion"/>
    <property type="match status" value="1"/>
</dbReference>
<evidence type="ECO:0000256" key="1">
    <source>
        <dbReference type="ARBA" id="ARBA00022596"/>
    </source>
</evidence>
<dbReference type="PANTHER" id="PTHR36566">
    <property type="entry name" value="NICKEL INSERTION PROTEIN-RELATED"/>
    <property type="match status" value="1"/>
</dbReference>
<sequence>MRFLYFDCFAGISGDMTISSLLSHGVDVDKFKGELSKLPLSGYDLVFGSATKNGITANTFKVNYDDYHHHHRTMKDIENIINQSSLNEDVKEMSLKIFRNLSDAESKVHGMLPDEVHFHEVGAVDSIIDIVGTSVLINMIAPDKIIFSKLPVGSGFVNSQHGMIPVPAPATVELLKGIPVYDNGISGELVTPTGAAIAKTIADEFGTIPEAKIDSIGYGAGFKDFEIPNVLRTMVGTIDVKKK</sequence>
<gene>
    <name evidence="2" type="ORF">Thert_02833</name>
</gene>
<accession>A0A223I1Q1</accession>
<dbReference type="InterPro" id="IPR002822">
    <property type="entry name" value="Ni_insertion"/>
</dbReference>
<reference evidence="2 3" key="1">
    <citation type="submission" date="2016-08" db="EMBL/GenBank/DDBJ databases">
        <title>A novel genetic cassette of butanologenic Thermoanaerobacterium thermosaccharolyticum that directly convert cellulose to butanol.</title>
        <authorList>
            <person name="Li T."/>
            <person name="He J."/>
        </authorList>
    </citation>
    <scope>NUCLEOTIDE SEQUENCE [LARGE SCALE GENOMIC DNA]</scope>
    <source>
        <strain evidence="2 3">TG57</strain>
    </source>
</reference>
<keyword evidence="1" id="KW-0533">Nickel</keyword>
<dbReference type="AlphaFoldDB" id="A0A223I1Q1"/>
<evidence type="ECO:0000313" key="3">
    <source>
        <dbReference type="Proteomes" id="UP000214975"/>
    </source>
</evidence>
<name>A0A223I1Q1_THETR</name>
<protein>
    <submittedName>
        <fullName evidence="2">TIGR00299 family protein</fullName>
    </submittedName>
</protein>